<gene>
    <name evidence="10" type="ORF">CVT24_000165</name>
</gene>
<evidence type="ECO:0000259" key="9">
    <source>
        <dbReference type="Pfam" id="PF13515"/>
    </source>
</evidence>
<feature type="domain" description="DUF2421" evidence="7">
    <location>
        <begin position="1344"/>
        <end position="1563"/>
    </location>
</feature>
<feature type="compositionally biased region" description="Polar residues" evidence="5">
    <location>
        <begin position="1102"/>
        <end position="1116"/>
    </location>
</feature>
<feature type="transmembrane region" description="Helical" evidence="6">
    <location>
        <begin position="145"/>
        <end position="172"/>
    </location>
</feature>
<evidence type="ECO:0008006" key="12">
    <source>
        <dbReference type="Google" id="ProtNLM"/>
    </source>
</evidence>
<feature type="transmembrane region" description="Helical" evidence="6">
    <location>
        <begin position="1323"/>
        <end position="1342"/>
    </location>
</feature>
<reference evidence="10 11" key="1">
    <citation type="journal article" date="2018" name="Evol. Lett.">
        <title>Horizontal gene cluster transfer increased hallucinogenic mushroom diversity.</title>
        <authorList>
            <person name="Reynolds H.T."/>
            <person name="Vijayakumar V."/>
            <person name="Gluck-Thaler E."/>
            <person name="Korotkin H.B."/>
            <person name="Matheny P.B."/>
            <person name="Slot J.C."/>
        </authorList>
    </citation>
    <scope>NUCLEOTIDE SEQUENCE [LARGE SCALE GENOMIC DNA]</scope>
    <source>
        <strain evidence="10 11">2629</strain>
    </source>
</reference>
<feature type="compositionally biased region" description="Basic and acidic residues" evidence="5">
    <location>
        <begin position="951"/>
        <end position="961"/>
    </location>
</feature>
<name>A0A409W394_9AGAR</name>
<feature type="region of interest" description="Disordered" evidence="5">
    <location>
        <begin position="1"/>
        <end position="106"/>
    </location>
</feature>
<feature type="domain" description="Putative ER transporter 6TM N-terminal" evidence="8">
    <location>
        <begin position="126"/>
        <end position="429"/>
    </location>
</feature>
<feature type="region of interest" description="Disordered" evidence="5">
    <location>
        <begin position="917"/>
        <end position="1016"/>
    </location>
</feature>
<keyword evidence="2 6" id="KW-0812">Transmembrane</keyword>
<dbReference type="OrthoDB" id="2274698at2759"/>
<feature type="transmembrane region" description="Helical" evidence="6">
    <location>
        <begin position="235"/>
        <end position="257"/>
    </location>
</feature>
<dbReference type="STRING" id="181874.A0A409W394"/>
<feature type="compositionally biased region" description="Basic residues" evidence="5">
    <location>
        <begin position="680"/>
        <end position="695"/>
    </location>
</feature>
<feature type="compositionally biased region" description="Low complexity" evidence="5">
    <location>
        <begin position="67"/>
        <end position="100"/>
    </location>
</feature>
<feature type="compositionally biased region" description="Acidic residues" evidence="5">
    <location>
        <begin position="979"/>
        <end position="995"/>
    </location>
</feature>
<feature type="transmembrane region" description="Helical" evidence="6">
    <location>
        <begin position="1234"/>
        <end position="1253"/>
    </location>
</feature>
<accession>A0A409W394</accession>
<feature type="region of interest" description="Disordered" evidence="5">
    <location>
        <begin position="1086"/>
        <end position="1122"/>
    </location>
</feature>
<feature type="domain" description="Integral membrane bound transporter" evidence="9">
    <location>
        <begin position="1202"/>
        <end position="1339"/>
    </location>
</feature>
<evidence type="ECO:0000256" key="4">
    <source>
        <dbReference type="ARBA" id="ARBA00023136"/>
    </source>
</evidence>
<feature type="transmembrane region" description="Helical" evidence="6">
    <location>
        <begin position="192"/>
        <end position="214"/>
    </location>
</feature>
<comment type="subcellular location">
    <subcellularLocation>
        <location evidence="1">Membrane</location>
        <topology evidence="1">Multi-pass membrane protein</topology>
    </subcellularLocation>
</comment>
<dbReference type="Proteomes" id="UP000284842">
    <property type="component" value="Unassembled WGS sequence"/>
</dbReference>
<dbReference type="InParanoid" id="A0A409W394"/>
<comment type="caution">
    <text evidence="10">The sequence shown here is derived from an EMBL/GenBank/DDBJ whole genome shotgun (WGS) entry which is preliminary data.</text>
</comment>
<feature type="transmembrane region" description="Helical" evidence="6">
    <location>
        <begin position="1181"/>
        <end position="1198"/>
    </location>
</feature>
<dbReference type="Pfam" id="PF10337">
    <property type="entry name" value="ArAE_2_N"/>
    <property type="match status" value="1"/>
</dbReference>
<feature type="compositionally biased region" description="Low complexity" evidence="5">
    <location>
        <begin position="789"/>
        <end position="800"/>
    </location>
</feature>
<feature type="compositionally biased region" description="Basic and acidic residues" evidence="5">
    <location>
        <begin position="534"/>
        <end position="575"/>
    </location>
</feature>
<feature type="transmembrane region" description="Helical" evidence="6">
    <location>
        <begin position="1259"/>
        <end position="1278"/>
    </location>
</feature>
<keyword evidence="3 6" id="KW-1133">Transmembrane helix</keyword>
<keyword evidence="11" id="KW-1185">Reference proteome</keyword>
<feature type="transmembrane region" description="Helical" evidence="6">
    <location>
        <begin position="304"/>
        <end position="323"/>
    </location>
</feature>
<dbReference type="GO" id="GO:0016020">
    <property type="term" value="C:membrane"/>
    <property type="evidence" value="ECO:0007669"/>
    <property type="project" value="UniProtKB-SubCell"/>
</dbReference>
<feature type="region of interest" description="Disordered" evidence="5">
    <location>
        <begin position="678"/>
        <end position="800"/>
    </location>
</feature>
<feature type="compositionally biased region" description="Basic and acidic residues" evidence="5">
    <location>
        <begin position="441"/>
        <end position="473"/>
    </location>
</feature>
<feature type="compositionally biased region" description="Polar residues" evidence="5">
    <location>
        <begin position="1"/>
        <end position="11"/>
    </location>
</feature>
<evidence type="ECO:0000313" key="10">
    <source>
        <dbReference type="EMBL" id="PPQ72963.1"/>
    </source>
</evidence>
<protein>
    <recommendedName>
        <fullName evidence="12">ER transporter 6TM N-terminal domain-containing protein</fullName>
    </recommendedName>
</protein>
<sequence length="1619" mass="178378">MANVRQGNTHIDNGKMRGGSHEDSTSSHTVKNLTLHIPQFDNEDGEVHGGGDGDGGGGQPRRIPDASHSVPSSRCSTSSSSSSSSASHSTPSQSQTTSTSPKPPAASGHYTNLKAHLVSFLKDHTTWITSNLTWSRLKPAIRCAVAGWLSAVLFIIPEVLRVMGQASFLILIASFFSPPSDPFLFVLEREFLILFFAGLAWAWSCLGIFLANLARRHIVRNVTIRDVVDGRYIEARPTVILAVFVFLGSAFFLYIKAKKGPSAYLFACLFACICMDISLTTAAFFPFPFYLIGRSILVPLSLHSALALLCSIFIFPSTVSALFTTRIIDCLDPLNASLKAHRALLDMSRNTSSSSSSTSSPSTPTFSLSLLNTLLTPLHTHTKQAEASLIPLAGTGRLLGNDVIYARIGPKDWGVFQGYCRRLVGRLDGVGMFWGMIGREGGEREVDGKGGGGEKDKREEENGRGGRVWREEGGEGEWGMEGGWAGKRDGEGDRERGRGRARERQPRPYSPGAMVTPFPSLPGTPTGGMSRAGSVERDRGRGGGSKERRGGDSKERRGRGDKDVDRGKNQDDGRRLRGASMDSTRSAHPAASGPWHVHPSASGSYGYAHPTPTSPLVKSQTIGSGMSDFGVSVGGSGSHVRFGSNRGLGGELPRRGEGGLLSPLSSKGQYYGMTESAMKSLKRGGAKDKRAHRKSVSGSMSGSASGHGHGHGHGVFHFPDRFASGSGSGSGRGLMQRTYSHPGLSSLGDNGPGSSQVGYDDTRNGEVEREFEDGSERSFGHSGTYTPRLSSPQQSHSSSPHHILLHNSLLAATAKGAKRLKNKTIESLTGSLSGSVIGDEEPEVGRFETQRYLNLQATRTRRGENAEQQEKWVREGVGLLSEWTLIVEPYKIGFMKSKDPERLFEEEIRVEGECQAKVESRRGRAGVVDDSDPEESNGNGDPIEDVDGDDGYERRRGDGRGQRRARDKRGHAERREMDKDEDDLGDEDSDEEDSNGEQRHRGSDQSKTQTSIGDKRKTSPHRYLFHCYVYQYHLIQIAVILIEMLDEMIRLEEERVECKLWTPVDKLFGFLGGWGETSIVDAENMEDDDPDYIQGLHHGHATSPSHSPSESPNGNTPLHHSHHPHAAYAHHVHHEHPHLLFDLNLPHRRDPDALPPRNLFEALMNALYELLISVRGGNMQFALKAGVLSVLLCLPFFLKSSAQWAYQNRFFWAVVMGQLTLARFRGDTTFGLTARIISTFFGGLTGMVLWYISAGSGHGNPYALAATLLVCSPFFYFARLYWPIPQMTNIVFFVTAVLVIGYSYQDTILVAPGSPGSGWNVAWRRFVFVAIGVFAAFIFSYFPPATTIRRYQRHLLSTTTSELGSIYCSILTFANTKHEPEIQEIIRGLIAVRAKLNRGGVMRVNVGYEFSLRGRWPRQRYQKIADLQMAISYSLGHLMSVIEHLEPAWARAFLRRTRFMDPDFQGDVLAVISMVSSCLRNGTPLPQVTPCPLQDRFMLRYHELEVIHKEAEEDYGLPRIMTLETLKDEQYMIFCVGVSTAFAIVNRLDRLMIAAKELLGEHYHIHGIGVSGRAVMDTLPPLSEMHSRASYGPFGEDIREKERSNRVNFDDVEKGMTKG</sequence>
<feature type="compositionally biased region" description="Low complexity" evidence="5">
    <location>
        <begin position="696"/>
        <end position="706"/>
    </location>
</feature>
<feature type="compositionally biased region" description="Gly residues" evidence="5">
    <location>
        <begin position="476"/>
        <end position="485"/>
    </location>
</feature>
<evidence type="ECO:0000256" key="6">
    <source>
        <dbReference type="SAM" id="Phobius"/>
    </source>
</evidence>
<feature type="compositionally biased region" description="Basic and acidic residues" evidence="5">
    <location>
        <begin position="486"/>
        <end position="506"/>
    </location>
</feature>
<feature type="region of interest" description="Disordered" evidence="5">
    <location>
        <begin position="441"/>
        <end position="597"/>
    </location>
</feature>
<feature type="compositionally biased region" description="Basic and acidic residues" evidence="5">
    <location>
        <begin position="12"/>
        <end position="25"/>
    </location>
</feature>
<dbReference type="PANTHER" id="PTHR37994">
    <property type="entry name" value="ARAE_2_N DOMAIN-CONTAINING PROTEIN-RELATED"/>
    <property type="match status" value="1"/>
</dbReference>
<feature type="compositionally biased region" description="Basic and acidic residues" evidence="5">
    <location>
        <begin position="760"/>
        <end position="779"/>
    </location>
</feature>
<evidence type="ECO:0000313" key="11">
    <source>
        <dbReference type="Proteomes" id="UP000284842"/>
    </source>
</evidence>
<dbReference type="Pfam" id="PF10334">
    <property type="entry name" value="BRE4"/>
    <property type="match status" value="1"/>
</dbReference>
<evidence type="ECO:0000256" key="2">
    <source>
        <dbReference type="ARBA" id="ARBA00022692"/>
    </source>
</evidence>
<evidence type="ECO:0000259" key="7">
    <source>
        <dbReference type="Pfam" id="PF10334"/>
    </source>
</evidence>
<dbReference type="PANTHER" id="PTHR37994:SF1">
    <property type="entry name" value="ER TRANSPORTER 6TM N-TERMINAL DOMAIN-CONTAINING PROTEIN"/>
    <property type="match status" value="1"/>
</dbReference>
<feature type="transmembrane region" description="Helical" evidence="6">
    <location>
        <begin position="1290"/>
        <end position="1311"/>
    </location>
</feature>
<dbReference type="InterPro" id="IPR018820">
    <property type="entry name" value="BRE4-related_DUF2421"/>
</dbReference>
<evidence type="ECO:0000256" key="5">
    <source>
        <dbReference type="SAM" id="MobiDB-lite"/>
    </source>
</evidence>
<dbReference type="InterPro" id="IPR049453">
    <property type="entry name" value="Memb_transporter_dom"/>
</dbReference>
<dbReference type="Pfam" id="PF13515">
    <property type="entry name" value="FUSC_2"/>
    <property type="match status" value="1"/>
</dbReference>
<proteinExistence type="predicted"/>
<organism evidence="10 11">
    <name type="scientific">Panaeolus cyanescens</name>
    <dbReference type="NCBI Taxonomy" id="181874"/>
    <lineage>
        <taxon>Eukaryota</taxon>
        <taxon>Fungi</taxon>
        <taxon>Dikarya</taxon>
        <taxon>Basidiomycota</taxon>
        <taxon>Agaricomycotina</taxon>
        <taxon>Agaricomycetes</taxon>
        <taxon>Agaricomycetidae</taxon>
        <taxon>Agaricales</taxon>
        <taxon>Agaricineae</taxon>
        <taxon>Galeropsidaceae</taxon>
        <taxon>Panaeolus</taxon>
    </lineage>
</organism>
<feature type="compositionally biased region" description="Basic residues" evidence="5">
    <location>
        <begin position="962"/>
        <end position="972"/>
    </location>
</feature>
<evidence type="ECO:0000256" key="3">
    <source>
        <dbReference type="ARBA" id="ARBA00022989"/>
    </source>
</evidence>
<keyword evidence="4 6" id="KW-0472">Membrane</keyword>
<feature type="transmembrane region" description="Helical" evidence="6">
    <location>
        <begin position="263"/>
        <end position="292"/>
    </location>
</feature>
<evidence type="ECO:0000256" key="1">
    <source>
        <dbReference type="ARBA" id="ARBA00004141"/>
    </source>
</evidence>
<evidence type="ECO:0000259" key="8">
    <source>
        <dbReference type="Pfam" id="PF10337"/>
    </source>
</evidence>
<dbReference type="InterPro" id="IPR018823">
    <property type="entry name" value="ArAE_2_N"/>
</dbReference>
<dbReference type="EMBL" id="NHTK01005843">
    <property type="protein sequence ID" value="PPQ72963.1"/>
    <property type="molecule type" value="Genomic_DNA"/>
</dbReference>